<comment type="similarity">
    <text evidence="3">Belongs to the RecD family. RecD2 subfamily.</text>
</comment>
<keyword evidence="3" id="KW-0378">Hydrolase</keyword>
<keyword evidence="1 3" id="KW-0547">Nucleotide-binding</keyword>
<dbReference type="Pfam" id="PF13604">
    <property type="entry name" value="AAA_30"/>
    <property type="match status" value="1"/>
</dbReference>
<dbReference type="Pfam" id="PF18335">
    <property type="entry name" value="SH3_13"/>
    <property type="match status" value="1"/>
</dbReference>
<dbReference type="NCBIfam" id="TIGR01448">
    <property type="entry name" value="recD_rel"/>
    <property type="match status" value="1"/>
</dbReference>
<dbReference type="Pfam" id="PF14490">
    <property type="entry name" value="HHH_RecD2"/>
    <property type="match status" value="1"/>
</dbReference>
<dbReference type="InterPro" id="IPR006345">
    <property type="entry name" value="RecD2"/>
</dbReference>
<feature type="domain" description="ATP-dependent RecD2 DNA helicase SH3" evidence="6">
    <location>
        <begin position="550"/>
        <end position="612"/>
    </location>
</feature>
<dbReference type="GO" id="GO:0003677">
    <property type="term" value="F:DNA binding"/>
    <property type="evidence" value="ECO:0007669"/>
    <property type="project" value="UniProtKB-UniRule"/>
</dbReference>
<feature type="domain" description="UvrD-like helicase C-terminal" evidence="4">
    <location>
        <begin position="629"/>
        <end position="677"/>
    </location>
</feature>
<dbReference type="InterPro" id="IPR050534">
    <property type="entry name" value="Coronavir_polyprotein_1ab"/>
</dbReference>
<dbReference type="CDD" id="cd17933">
    <property type="entry name" value="DEXSc_RecD-like"/>
    <property type="match status" value="1"/>
</dbReference>
<dbReference type="RefSeq" id="WP_045812304.1">
    <property type="nucleotide sequence ID" value="NZ_JACCDE010000024.1"/>
</dbReference>
<name>A0A7Z0LV71_9GAMM</name>
<evidence type="ECO:0000259" key="4">
    <source>
        <dbReference type="Pfam" id="PF13538"/>
    </source>
</evidence>
<organism evidence="8 9">
    <name type="scientific">Vreelandella glaciei</name>
    <dbReference type="NCBI Taxonomy" id="186761"/>
    <lineage>
        <taxon>Bacteria</taxon>
        <taxon>Pseudomonadati</taxon>
        <taxon>Pseudomonadota</taxon>
        <taxon>Gammaproteobacteria</taxon>
        <taxon>Oceanospirillales</taxon>
        <taxon>Halomonadaceae</taxon>
        <taxon>Vreelandella</taxon>
    </lineage>
</organism>
<dbReference type="GO" id="GO:0016787">
    <property type="term" value="F:hydrolase activity"/>
    <property type="evidence" value="ECO:0007669"/>
    <property type="project" value="UniProtKB-KW"/>
</dbReference>
<gene>
    <name evidence="3" type="primary">recD2</name>
    <name evidence="8" type="ORF">HZS80_15910</name>
</gene>
<dbReference type="GO" id="GO:0043139">
    <property type="term" value="F:5'-3' DNA helicase activity"/>
    <property type="evidence" value="ECO:0007669"/>
    <property type="project" value="UniProtKB-UniRule"/>
</dbReference>
<dbReference type="InterPro" id="IPR010994">
    <property type="entry name" value="RuvA_2-like"/>
</dbReference>
<dbReference type="PANTHER" id="PTHR43788:SF6">
    <property type="entry name" value="DNA HELICASE B"/>
    <property type="match status" value="1"/>
</dbReference>
<evidence type="ECO:0000259" key="7">
    <source>
        <dbReference type="Pfam" id="PF23139"/>
    </source>
</evidence>
<dbReference type="Gene3D" id="1.10.150.20">
    <property type="entry name" value="5' to 3' exonuclease, C-terminal subdomain"/>
    <property type="match status" value="1"/>
</dbReference>
<dbReference type="HAMAP" id="MF_01488">
    <property type="entry name" value="RecD2"/>
    <property type="match status" value="1"/>
</dbReference>
<dbReference type="GO" id="GO:0017116">
    <property type="term" value="F:single-stranded DNA helicase activity"/>
    <property type="evidence" value="ECO:0007669"/>
    <property type="project" value="TreeGrafter"/>
</dbReference>
<dbReference type="Proteomes" id="UP000526892">
    <property type="component" value="Unassembled WGS sequence"/>
</dbReference>
<dbReference type="Gene3D" id="3.40.50.300">
    <property type="entry name" value="P-loop containing nucleotide triphosphate hydrolases"/>
    <property type="match status" value="2"/>
</dbReference>
<dbReference type="GO" id="GO:0006310">
    <property type="term" value="P:DNA recombination"/>
    <property type="evidence" value="ECO:0007669"/>
    <property type="project" value="InterPro"/>
</dbReference>
<dbReference type="CDD" id="cd18809">
    <property type="entry name" value="SF1_C_RecD"/>
    <property type="match status" value="1"/>
</dbReference>
<dbReference type="Pfam" id="PF23139">
    <property type="entry name" value="OB_YrrC"/>
    <property type="match status" value="1"/>
</dbReference>
<dbReference type="InterPro" id="IPR041451">
    <property type="entry name" value="RecD2_SH13"/>
</dbReference>
<dbReference type="Gene3D" id="2.30.30.940">
    <property type="match status" value="1"/>
</dbReference>
<dbReference type="SUPFAM" id="SSF47781">
    <property type="entry name" value="RuvA domain 2-like"/>
    <property type="match status" value="1"/>
</dbReference>
<dbReference type="InterPro" id="IPR027417">
    <property type="entry name" value="P-loop_NTPase"/>
</dbReference>
<comment type="function">
    <text evidence="3">DNA-dependent ATPase and ATP-dependent 5'-3' DNA helicase. Has no activity on blunt DNA or DNA with 3'-overhangs, requires at least 10 bases of 5'-ssDNA for helicase activity.</text>
</comment>
<evidence type="ECO:0000256" key="1">
    <source>
        <dbReference type="ARBA" id="ARBA00022741"/>
    </source>
</evidence>
<dbReference type="SUPFAM" id="SSF52540">
    <property type="entry name" value="P-loop containing nucleoside triphosphate hydrolases"/>
    <property type="match status" value="2"/>
</dbReference>
<dbReference type="Gene3D" id="1.10.10.2220">
    <property type="match status" value="1"/>
</dbReference>
<evidence type="ECO:0000313" key="9">
    <source>
        <dbReference type="Proteomes" id="UP000526892"/>
    </source>
</evidence>
<evidence type="ECO:0000256" key="2">
    <source>
        <dbReference type="ARBA" id="ARBA00022840"/>
    </source>
</evidence>
<evidence type="ECO:0000259" key="6">
    <source>
        <dbReference type="Pfam" id="PF18335"/>
    </source>
</evidence>
<dbReference type="InterPro" id="IPR029493">
    <property type="entry name" value="RecD2-like_HHH"/>
</dbReference>
<comment type="caution">
    <text evidence="8">The sequence shown here is derived from an EMBL/GenBank/DDBJ whole genome shotgun (WGS) entry which is preliminary data.</text>
</comment>
<evidence type="ECO:0000256" key="3">
    <source>
        <dbReference type="HAMAP-Rule" id="MF_01488"/>
    </source>
</evidence>
<dbReference type="GO" id="GO:0005524">
    <property type="term" value="F:ATP binding"/>
    <property type="evidence" value="ECO:0007669"/>
    <property type="project" value="UniProtKB-UniRule"/>
</dbReference>
<proteinExistence type="inferred from homology"/>
<dbReference type="GO" id="GO:0009338">
    <property type="term" value="C:exodeoxyribonuclease V complex"/>
    <property type="evidence" value="ECO:0007669"/>
    <property type="project" value="TreeGrafter"/>
</dbReference>
<comment type="catalytic activity">
    <reaction evidence="3">
        <text>ATP + H2O = ADP + phosphate + H(+)</text>
        <dbReference type="Rhea" id="RHEA:13065"/>
        <dbReference type="ChEBI" id="CHEBI:15377"/>
        <dbReference type="ChEBI" id="CHEBI:15378"/>
        <dbReference type="ChEBI" id="CHEBI:30616"/>
        <dbReference type="ChEBI" id="CHEBI:43474"/>
        <dbReference type="ChEBI" id="CHEBI:456216"/>
        <dbReference type="EC" id="5.6.2.3"/>
    </reaction>
</comment>
<keyword evidence="3 8" id="KW-0347">Helicase</keyword>
<accession>A0A7Z0LV71</accession>
<keyword evidence="3" id="KW-0238">DNA-binding</keyword>
<evidence type="ECO:0000313" key="8">
    <source>
        <dbReference type="EMBL" id="NYS79182.1"/>
    </source>
</evidence>
<dbReference type="EMBL" id="JACCDE010000024">
    <property type="protein sequence ID" value="NYS79182.1"/>
    <property type="molecule type" value="Genomic_DNA"/>
</dbReference>
<dbReference type="EC" id="5.6.2.3" evidence="3"/>
<feature type="domain" description="ATP-dependent RecD2 DNA helicase OB-fold" evidence="7">
    <location>
        <begin position="5"/>
        <end position="76"/>
    </location>
</feature>
<evidence type="ECO:0000259" key="5">
    <source>
        <dbReference type="Pfam" id="PF14490"/>
    </source>
</evidence>
<dbReference type="InterPro" id="IPR055446">
    <property type="entry name" value="RecD2_N_OB"/>
</dbReference>
<reference evidence="8 9" key="1">
    <citation type="journal article" date="2003" name="Extremophiles">
        <title>Halomonas glaciei sp. nov. isolated from fast ice of Adelie Land, Antarctica.</title>
        <authorList>
            <person name="Reddy G.S."/>
            <person name="Raghavan P.U."/>
            <person name="Sarita N.B."/>
            <person name="Prakash J.S."/>
            <person name="Nagesh N."/>
            <person name="Delille D."/>
            <person name="Shivaji S."/>
        </authorList>
    </citation>
    <scope>NUCLEOTIDE SEQUENCE [LARGE SCALE GENOMIC DNA]</scope>
    <source>
        <strain evidence="8 9">DD39</strain>
    </source>
</reference>
<sequence>MDNLEELSGVISAVRFVGEEGFQILTVRDAQEQEVTLVAVCQPLNEGESVQARGTWGTHPKFGKQFKADRLITQIPQESKALGAYLASGKVAGIGPKFAARLVAHFGDGLRDVLGDEKALRAVSGIGKKKAVGIAASWNEYQEARDALIFLQGHGLGASRAMSVFRQLGQETIAKVSANPYRTLLKTRGIGFRIADAMAQSLGFELTHRDRLIAGLRHVVDARSASGHTLATSDELASEGAQLLGVDVARMASVVELLLAHGKLISVESGLVGLPSLVEAERTIATALLARAVLWNGCNLVRVNGELSDGRVLSDEQRQALEACLAYGVAVLTGGPGVGKTTVTEVLAQTLDDAGLELALCAPTGRASRRMSEATGRPASTIHRLLGAGASGFEFNASNPIEADVVIIDEASMVDVPLFLALVVALPDHCRLFIIGDQDQLASVGPGNILRDVIGSGAIPVARLQQIRRQGPGSQITVQAHAVNQGNSPQSVPDSDFEIVEVPEGGDPELVCRVTLRVATEDMLARGFDPLYEVQVLTPMHGGPVGTRALNEALRSYHVPGDRGSVTIHGRQWAPGDKIVQTENDYNRDVFNGDLGYVVTADAEDKTVLARFEDREVLFTSDALGKLQLAYAMTGHKAQGSEFPAVVIPLVRSHWHMLERQWLYTSLTRGKRRVVLVGHPSAIKRAVNHVTGQRRLTSLPLWLRQPALSVSPTHKGESYGQTSA</sequence>
<keyword evidence="3" id="KW-0413">Isomerase</keyword>
<feature type="domain" description="ATP-dependent RecD2 DNA helicase-like helix-hairpin-helix" evidence="5">
    <location>
        <begin position="141"/>
        <end position="229"/>
    </location>
</feature>
<dbReference type="Pfam" id="PF14520">
    <property type="entry name" value="HHH_5"/>
    <property type="match status" value="1"/>
</dbReference>
<keyword evidence="2 3" id="KW-0067">ATP-binding</keyword>
<protein>
    <recommendedName>
        <fullName evidence="3">ATP-dependent RecD2 DNA helicase</fullName>
        <ecNumber evidence="3">5.6.2.3</ecNumber>
    </recommendedName>
    <alternativeName>
        <fullName evidence="3">DNA 5'-3' helicase subunit RecD2</fullName>
    </alternativeName>
</protein>
<feature type="binding site" evidence="3">
    <location>
        <begin position="337"/>
        <end position="341"/>
    </location>
    <ligand>
        <name>ATP</name>
        <dbReference type="ChEBI" id="CHEBI:30616"/>
    </ligand>
</feature>
<dbReference type="Pfam" id="PF13538">
    <property type="entry name" value="UvrD_C_2"/>
    <property type="match status" value="1"/>
</dbReference>
<keyword evidence="9" id="KW-1185">Reference proteome</keyword>
<dbReference type="AlphaFoldDB" id="A0A7Z0LV71"/>
<dbReference type="PANTHER" id="PTHR43788">
    <property type="entry name" value="DNA2/NAM7 HELICASE FAMILY MEMBER"/>
    <property type="match status" value="1"/>
</dbReference>
<dbReference type="InterPro" id="IPR027785">
    <property type="entry name" value="UvrD-like_helicase_C"/>
</dbReference>